<proteinExistence type="predicted"/>
<organism evidence="2 3">
    <name type="scientific">Tribonema minus</name>
    <dbReference type="NCBI Taxonomy" id="303371"/>
    <lineage>
        <taxon>Eukaryota</taxon>
        <taxon>Sar</taxon>
        <taxon>Stramenopiles</taxon>
        <taxon>Ochrophyta</taxon>
        <taxon>PX clade</taxon>
        <taxon>Xanthophyceae</taxon>
        <taxon>Tribonematales</taxon>
        <taxon>Tribonemataceae</taxon>
        <taxon>Tribonema</taxon>
    </lineage>
</organism>
<feature type="compositionally biased region" description="Acidic residues" evidence="1">
    <location>
        <begin position="537"/>
        <end position="547"/>
    </location>
</feature>
<name>A0A835ZJD8_9STRA</name>
<evidence type="ECO:0000313" key="2">
    <source>
        <dbReference type="EMBL" id="KAG5190068.1"/>
    </source>
</evidence>
<sequence>MPSRAEAARRRKRARTETAAAPRRRGRAGGRAAAASAGPAAGPAAGLAAGADSPPAPPKGAAAAFAEVAAAAAAGAGADPTLPEGIRLRALFREGLGLLAARPDPAAEGPYLAARLALHGSAAPGAPLLEDEPFCAPGPLPVDVYSYLGPVDRARRRELRASQRAVAPPLTAVRDDSGDRCPYRLPRLPGFAVPLDATPDDPAVVTVAVDDLRLLLAFYGGRTVRRAADVAARTRADGDADGADRDAGLLSAVHASVEAVLWATRGGGVHRPGDRPWVREVAGVQARPRCERRAGLSLLLRALRPRLGRFGCRAGESAAADLLRDGARLTCHGHFTMTIRVGDAGGGRAVVPRGVRATHATFQWDRPHRDSPAPEVDYESLAEGLAAAPDPVPPPSDLDTVWALEGAAPPEAGDGRILRAIAAAMAERRARRLAGTRKWTSGIVVEFVNVPPVADPTGYGTSFGAAREQFTGRQDHWCFRAPFRDDDGARDRDEGEPDGGRAEILITRWHDGVWTVQFVSVAADGDEDRYHERTDCSDSDSESDEYEVGSGDSEAADDDEEEAGED</sequence>
<protein>
    <submittedName>
        <fullName evidence="2">Uncharacterized protein</fullName>
    </submittedName>
</protein>
<feature type="compositionally biased region" description="Low complexity" evidence="1">
    <location>
        <begin position="30"/>
        <end position="61"/>
    </location>
</feature>
<evidence type="ECO:0000256" key="1">
    <source>
        <dbReference type="SAM" id="MobiDB-lite"/>
    </source>
</evidence>
<keyword evidence="3" id="KW-1185">Reference proteome</keyword>
<evidence type="ECO:0000313" key="3">
    <source>
        <dbReference type="Proteomes" id="UP000664859"/>
    </source>
</evidence>
<accession>A0A835ZJD8</accession>
<gene>
    <name evidence="2" type="ORF">JKP88DRAFT_286330</name>
</gene>
<comment type="caution">
    <text evidence="2">The sequence shown here is derived from an EMBL/GenBank/DDBJ whole genome shotgun (WGS) entry which is preliminary data.</text>
</comment>
<feature type="region of interest" description="Disordered" evidence="1">
    <location>
        <begin position="1"/>
        <end position="61"/>
    </location>
</feature>
<feature type="compositionally biased region" description="Acidic residues" evidence="1">
    <location>
        <begin position="554"/>
        <end position="566"/>
    </location>
</feature>
<dbReference type="EMBL" id="JAFCMP010000040">
    <property type="protein sequence ID" value="KAG5190068.1"/>
    <property type="molecule type" value="Genomic_DNA"/>
</dbReference>
<dbReference type="AlphaFoldDB" id="A0A835ZJD8"/>
<reference evidence="2" key="1">
    <citation type="submission" date="2021-02" db="EMBL/GenBank/DDBJ databases">
        <title>First Annotated Genome of the Yellow-green Alga Tribonema minus.</title>
        <authorList>
            <person name="Mahan K.M."/>
        </authorList>
    </citation>
    <scope>NUCLEOTIDE SEQUENCE</scope>
    <source>
        <strain evidence="2">UTEX B ZZ1240</strain>
    </source>
</reference>
<feature type="region of interest" description="Disordered" evidence="1">
    <location>
        <begin position="525"/>
        <end position="566"/>
    </location>
</feature>
<dbReference type="Proteomes" id="UP000664859">
    <property type="component" value="Unassembled WGS sequence"/>
</dbReference>